<dbReference type="AlphaFoldDB" id="A0AAV6YTF9"/>
<dbReference type="Proteomes" id="UP000824782">
    <property type="component" value="Unassembled WGS sequence"/>
</dbReference>
<keyword evidence="3" id="KW-1185">Reference proteome</keyword>
<reference evidence="2" key="1">
    <citation type="thesis" date="2020" institute="ProQuest LLC" country="789 East Eisenhower Parkway, Ann Arbor, MI, USA">
        <title>Comparative Genomics and Chromosome Evolution.</title>
        <authorList>
            <person name="Mudd A.B."/>
        </authorList>
    </citation>
    <scope>NUCLEOTIDE SEQUENCE</scope>
    <source>
        <strain evidence="2">237g6f4</strain>
        <tissue evidence="2">Blood</tissue>
    </source>
</reference>
<protein>
    <recommendedName>
        <fullName evidence="4">Secreted protein</fullName>
    </recommendedName>
</protein>
<evidence type="ECO:0000313" key="2">
    <source>
        <dbReference type="EMBL" id="KAG8540669.1"/>
    </source>
</evidence>
<proteinExistence type="predicted"/>
<keyword evidence="1" id="KW-0472">Membrane</keyword>
<organism evidence="2 3">
    <name type="scientific">Engystomops pustulosus</name>
    <name type="common">Tungara frog</name>
    <name type="synonym">Physalaemus pustulosus</name>
    <dbReference type="NCBI Taxonomy" id="76066"/>
    <lineage>
        <taxon>Eukaryota</taxon>
        <taxon>Metazoa</taxon>
        <taxon>Chordata</taxon>
        <taxon>Craniata</taxon>
        <taxon>Vertebrata</taxon>
        <taxon>Euteleostomi</taxon>
        <taxon>Amphibia</taxon>
        <taxon>Batrachia</taxon>
        <taxon>Anura</taxon>
        <taxon>Neobatrachia</taxon>
        <taxon>Hyloidea</taxon>
        <taxon>Leptodactylidae</taxon>
        <taxon>Leiuperinae</taxon>
        <taxon>Engystomops</taxon>
    </lineage>
</organism>
<keyword evidence="1" id="KW-0812">Transmembrane</keyword>
<accession>A0AAV6YTF9</accession>
<dbReference type="EMBL" id="WNYA01009693">
    <property type="protein sequence ID" value="KAG8540669.1"/>
    <property type="molecule type" value="Genomic_DNA"/>
</dbReference>
<evidence type="ECO:0000313" key="3">
    <source>
        <dbReference type="Proteomes" id="UP000824782"/>
    </source>
</evidence>
<gene>
    <name evidence="2" type="ORF">GDO81_018838</name>
</gene>
<feature type="transmembrane region" description="Helical" evidence="1">
    <location>
        <begin position="20"/>
        <end position="42"/>
    </location>
</feature>
<keyword evidence="1" id="KW-1133">Transmembrane helix</keyword>
<evidence type="ECO:0008006" key="4">
    <source>
        <dbReference type="Google" id="ProtNLM"/>
    </source>
</evidence>
<name>A0AAV6YTF9_ENGPU</name>
<sequence length="87" mass="9070">MCGTSSAVIEIWGKTSITLVVFRAEVSCTVVLFFIALAGARLTSMSVGGSSMSSVVLGQVSRSSGEGDISFSPQGTFSRASVFCFFK</sequence>
<evidence type="ECO:0000256" key="1">
    <source>
        <dbReference type="SAM" id="Phobius"/>
    </source>
</evidence>
<comment type="caution">
    <text evidence="2">The sequence shown here is derived from an EMBL/GenBank/DDBJ whole genome shotgun (WGS) entry which is preliminary data.</text>
</comment>